<dbReference type="InterPro" id="IPR002347">
    <property type="entry name" value="SDR_fam"/>
</dbReference>
<keyword evidence="3" id="KW-1185">Reference proteome</keyword>
<name>A0A6J8EFL1_MYTCO</name>
<sequence length="518" mass="55212">MTGRGGLSITFDQTVMARSMAGKVCIVTGATRGIGKGIALQLGQAGATVYITGRTLTAPKGDPVGGSLTDTANEIENRGGKCIPVQCDHSKDSDIEELFNRVSKEQNGHLDLLVNNAYAAVKAISDNYGKPFWEQPITMWDTVNIVGLRNHYLCSVHAAKLMTARKTGLIVNVSSVGGLKYLFNVPYGVGKEANDRMAADCAVELRKMNVAFVSLWPGAVKTENITELMKTGGFGTDKPASGNVRNIPDKPASGNVRDKPASGNVRDKPASGNVRDKPASGNVRDKPASGNVRDKPASDKPASGNVRNIPDKPASGNVRNIPDKPASGNVRNIPDKPASGNVRNIPDKPASGNVRNIPASGNVRDKPASGNVRDIPTDKPASGNVRNIPTDKPASGNVRNIPDKPASGNVRDKPASGNMPKVDAAKVFENGETSEYAGKAIVALATDQNIMKKSGKILMTADLGYEYGFKDIDGKDPFNMRQVNKLLKMNPKTKWIANFVPNFVYIPKWMFALAGNKL</sequence>
<feature type="region of interest" description="Disordered" evidence="1">
    <location>
        <begin position="232"/>
        <end position="418"/>
    </location>
</feature>
<feature type="compositionally biased region" description="Basic and acidic residues" evidence="1">
    <location>
        <begin position="256"/>
        <end position="298"/>
    </location>
</feature>
<accession>A0A6J8EFL1</accession>
<proteinExistence type="predicted"/>
<dbReference type="PANTHER" id="PTHR44147">
    <property type="entry name" value="DEHYDROGENASE/REDUCTASE SDR FAMILY MEMBER 1"/>
    <property type="match status" value="1"/>
</dbReference>
<gene>
    <name evidence="2" type="ORF">MCOR_51514</name>
</gene>
<evidence type="ECO:0000256" key="1">
    <source>
        <dbReference type="SAM" id="MobiDB-lite"/>
    </source>
</evidence>
<dbReference type="InterPro" id="IPR036291">
    <property type="entry name" value="NAD(P)-bd_dom_sf"/>
</dbReference>
<dbReference type="EC" id="1.1.-.-" evidence="2"/>
<dbReference type="EMBL" id="CACVKT020008994">
    <property type="protein sequence ID" value="CAC5419128.1"/>
    <property type="molecule type" value="Genomic_DNA"/>
</dbReference>
<dbReference type="OrthoDB" id="1933717at2759"/>
<organism evidence="2 3">
    <name type="scientific">Mytilus coruscus</name>
    <name type="common">Sea mussel</name>
    <dbReference type="NCBI Taxonomy" id="42192"/>
    <lineage>
        <taxon>Eukaryota</taxon>
        <taxon>Metazoa</taxon>
        <taxon>Spiralia</taxon>
        <taxon>Lophotrochozoa</taxon>
        <taxon>Mollusca</taxon>
        <taxon>Bivalvia</taxon>
        <taxon>Autobranchia</taxon>
        <taxon>Pteriomorphia</taxon>
        <taxon>Mytilida</taxon>
        <taxon>Mytiloidea</taxon>
        <taxon>Mytilidae</taxon>
        <taxon>Mytilinae</taxon>
        <taxon>Mytilus</taxon>
    </lineage>
</organism>
<keyword evidence="2" id="KW-0560">Oxidoreductase</keyword>
<dbReference type="GO" id="GO:0016491">
    <property type="term" value="F:oxidoreductase activity"/>
    <property type="evidence" value="ECO:0007669"/>
    <property type="project" value="UniProtKB-KW"/>
</dbReference>
<dbReference type="AlphaFoldDB" id="A0A6J8EFL1"/>
<protein>
    <submittedName>
        <fullName evidence="2">DHRS1</fullName>
        <ecNumber evidence="2">1.1.-.-</ecNumber>
    </submittedName>
</protein>
<dbReference type="Gene3D" id="3.40.50.720">
    <property type="entry name" value="NAD(P)-binding Rossmann-like Domain"/>
    <property type="match status" value="1"/>
</dbReference>
<dbReference type="PANTHER" id="PTHR44147:SF2">
    <property type="entry name" value="DEHYDROGENASE_REDUCTASE SDR FAMILY MEMBER 1"/>
    <property type="match status" value="1"/>
</dbReference>
<evidence type="ECO:0000313" key="2">
    <source>
        <dbReference type="EMBL" id="CAC5419128.1"/>
    </source>
</evidence>
<dbReference type="PRINTS" id="PR00081">
    <property type="entry name" value="GDHRDH"/>
</dbReference>
<dbReference type="SUPFAM" id="SSF51735">
    <property type="entry name" value="NAD(P)-binding Rossmann-fold domains"/>
    <property type="match status" value="1"/>
</dbReference>
<dbReference type="Pfam" id="PF00106">
    <property type="entry name" value="adh_short"/>
    <property type="match status" value="1"/>
</dbReference>
<reference evidence="2 3" key="1">
    <citation type="submission" date="2020-06" db="EMBL/GenBank/DDBJ databases">
        <authorList>
            <person name="Li R."/>
            <person name="Bekaert M."/>
        </authorList>
    </citation>
    <scope>NUCLEOTIDE SEQUENCE [LARGE SCALE GENOMIC DNA]</scope>
    <source>
        <strain evidence="3">wild</strain>
    </source>
</reference>
<evidence type="ECO:0000313" key="3">
    <source>
        <dbReference type="Proteomes" id="UP000507470"/>
    </source>
</evidence>
<dbReference type="Proteomes" id="UP000507470">
    <property type="component" value="Unassembled WGS sequence"/>
</dbReference>